<sequence length="113" mass="12795">MDRPHDPARLRHQGAAFVRRNMAKYRPTDGIFPKNTGFYSDDATRTSFNYEIGAAFFYAAEKTANRQKATDLYIALSGSPELTSLDRMFLDANIRAAGINPDRLWTTYKNLVA</sequence>
<dbReference type="Proteomes" id="UP000239415">
    <property type="component" value="Unassembled WGS sequence"/>
</dbReference>
<protein>
    <submittedName>
        <fullName evidence="1">Uncharacterized protein</fullName>
    </submittedName>
</protein>
<organism evidence="1 2">
    <name type="scientific">Actinoplanes italicus</name>
    <dbReference type="NCBI Taxonomy" id="113567"/>
    <lineage>
        <taxon>Bacteria</taxon>
        <taxon>Bacillati</taxon>
        <taxon>Actinomycetota</taxon>
        <taxon>Actinomycetes</taxon>
        <taxon>Micromonosporales</taxon>
        <taxon>Micromonosporaceae</taxon>
        <taxon>Actinoplanes</taxon>
    </lineage>
</organism>
<dbReference type="RefSeq" id="WP_146169341.1">
    <property type="nucleotide sequence ID" value="NZ_BOMO01000103.1"/>
</dbReference>
<accession>A0A2T0K611</accession>
<gene>
    <name evidence="1" type="ORF">CLV67_113258</name>
</gene>
<comment type="caution">
    <text evidence="1">The sequence shown here is derived from an EMBL/GenBank/DDBJ whole genome shotgun (WGS) entry which is preliminary data.</text>
</comment>
<evidence type="ECO:0000313" key="2">
    <source>
        <dbReference type="Proteomes" id="UP000239415"/>
    </source>
</evidence>
<dbReference type="EMBL" id="PVMZ01000013">
    <property type="protein sequence ID" value="PRX18421.1"/>
    <property type="molecule type" value="Genomic_DNA"/>
</dbReference>
<reference evidence="1 2" key="1">
    <citation type="submission" date="2018-03" db="EMBL/GenBank/DDBJ databases">
        <title>Genomic Encyclopedia of Archaeal and Bacterial Type Strains, Phase II (KMG-II): from individual species to whole genera.</title>
        <authorList>
            <person name="Goeker M."/>
        </authorList>
    </citation>
    <scope>NUCLEOTIDE SEQUENCE [LARGE SCALE GENOMIC DNA]</scope>
    <source>
        <strain evidence="1 2">DSM 43146</strain>
    </source>
</reference>
<dbReference type="AlphaFoldDB" id="A0A2T0K611"/>
<evidence type="ECO:0000313" key="1">
    <source>
        <dbReference type="EMBL" id="PRX18421.1"/>
    </source>
</evidence>
<name>A0A2T0K611_9ACTN</name>
<proteinExistence type="predicted"/>
<keyword evidence="2" id="KW-1185">Reference proteome</keyword>